<feature type="active site" description="Nucleophile" evidence="13">
    <location>
        <position position="275"/>
    </location>
</feature>
<keyword evidence="8 13" id="KW-0067">ATP-binding</keyword>
<dbReference type="PANTHER" id="PTHR43418">
    <property type="entry name" value="MULTIFUNCTIONAL TRYPTOPHAN BIOSYNTHESIS PROTEIN-RELATED"/>
    <property type="match status" value="1"/>
</dbReference>
<organism evidence="15 16">
    <name type="scientific">Methylibium petroleiphilum (strain ATCC BAA-1232 / LMG 22953 / PM1)</name>
    <dbReference type="NCBI Taxonomy" id="420662"/>
    <lineage>
        <taxon>Bacteria</taxon>
        <taxon>Pseudomonadati</taxon>
        <taxon>Pseudomonadota</taxon>
        <taxon>Betaproteobacteria</taxon>
        <taxon>Burkholderiales</taxon>
        <taxon>Sphaerotilaceae</taxon>
        <taxon>Methylibium</taxon>
    </lineage>
</organism>
<evidence type="ECO:0000256" key="7">
    <source>
        <dbReference type="ARBA" id="ARBA00022741"/>
    </source>
</evidence>
<dbReference type="Proteomes" id="UP000000366">
    <property type="component" value="Chromosome"/>
</dbReference>
<dbReference type="UniPathway" id="UPA00070">
    <property type="reaction ID" value="UER00115"/>
</dbReference>
<comment type="pathway">
    <text evidence="2 13">Amino-acid biosynthesis; L-arginine biosynthesis; carbamoyl phosphate from bicarbonate: step 1/1.</text>
</comment>
<keyword evidence="7 13" id="KW-0547">Nucleotide-binding</keyword>
<feature type="binding site" evidence="13">
    <location>
        <position position="276"/>
    </location>
    <ligand>
        <name>L-glutamine</name>
        <dbReference type="ChEBI" id="CHEBI:58359"/>
    </ligand>
</feature>
<evidence type="ECO:0000256" key="2">
    <source>
        <dbReference type="ARBA" id="ARBA00005077"/>
    </source>
</evidence>
<dbReference type="GO" id="GO:0044205">
    <property type="term" value="P:'de novo' UMP biosynthetic process"/>
    <property type="evidence" value="ECO:0007669"/>
    <property type="project" value="UniProtKB-UniRule"/>
</dbReference>
<name>A2SF84_METPP</name>
<dbReference type="GO" id="GO:0006526">
    <property type="term" value="P:L-arginine biosynthetic process"/>
    <property type="evidence" value="ECO:0007669"/>
    <property type="project" value="UniProtKB-UniRule"/>
</dbReference>
<dbReference type="InterPro" id="IPR029062">
    <property type="entry name" value="Class_I_gatase-like"/>
</dbReference>
<comment type="pathway">
    <text evidence="1 13">Pyrimidine metabolism; UMP biosynthesis via de novo pathway; (S)-dihydroorotate from bicarbonate: step 1/3.</text>
</comment>
<evidence type="ECO:0000256" key="5">
    <source>
        <dbReference type="ARBA" id="ARBA00022598"/>
    </source>
</evidence>
<evidence type="ECO:0000256" key="12">
    <source>
        <dbReference type="ARBA" id="ARBA00049285"/>
    </source>
</evidence>
<dbReference type="Gene3D" id="3.40.50.880">
    <property type="match status" value="1"/>
</dbReference>
<evidence type="ECO:0000256" key="9">
    <source>
        <dbReference type="ARBA" id="ARBA00022962"/>
    </source>
</evidence>
<comment type="catalytic activity">
    <reaction evidence="11 13">
        <text>hydrogencarbonate + L-glutamine + 2 ATP + H2O = carbamoyl phosphate + L-glutamate + 2 ADP + phosphate + 2 H(+)</text>
        <dbReference type="Rhea" id="RHEA:18633"/>
        <dbReference type="ChEBI" id="CHEBI:15377"/>
        <dbReference type="ChEBI" id="CHEBI:15378"/>
        <dbReference type="ChEBI" id="CHEBI:17544"/>
        <dbReference type="ChEBI" id="CHEBI:29985"/>
        <dbReference type="ChEBI" id="CHEBI:30616"/>
        <dbReference type="ChEBI" id="CHEBI:43474"/>
        <dbReference type="ChEBI" id="CHEBI:58228"/>
        <dbReference type="ChEBI" id="CHEBI:58359"/>
        <dbReference type="ChEBI" id="CHEBI:456216"/>
        <dbReference type="EC" id="6.3.5.5"/>
    </reaction>
</comment>
<keyword evidence="16" id="KW-1185">Reference proteome</keyword>
<dbReference type="Gene3D" id="3.50.30.20">
    <property type="entry name" value="Carbamoyl-phosphate synthase small subunit, N-terminal domain"/>
    <property type="match status" value="1"/>
</dbReference>
<evidence type="ECO:0000256" key="6">
    <source>
        <dbReference type="ARBA" id="ARBA00022605"/>
    </source>
</evidence>
<comment type="similarity">
    <text evidence="3 13">Belongs to the CarA family.</text>
</comment>
<feature type="binding site" evidence="13">
    <location>
        <position position="319"/>
    </location>
    <ligand>
        <name>L-glutamine</name>
        <dbReference type="ChEBI" id="CHEBI:58359"/>
    </ligand>
</feature>
<dbReference type="GO" id="GO:0006207">
    <property type="term" value="P:'de novo' pyrimidine nucleobase biosynthetic process"/>
    <property type="evidence" value="ECO:0007669"/>
    <property type="project" value="InterPro"/>
</dbReference>
<dbReference type="HOGENOM" id="CLU_035901_2_1_4"/>
<protein>
    <recommendedName>
        <fullName evidence="13">Carbamoyl phosphate synthase small chain</fullName>
        <ecNumber evidence="13">6.3.5.5</ecNumber>
    </recommendedName>
    <alternativeName>
        <fullName evidence="13">Carbamoyl phosphate synthetase glutamine chain</fullName>
    </alternativeName>
</protein>
<dbReference type="SUPFAM" id="SSF52021">
    <property type="entry name" value="Carbamoyl phosphate synthetase, small subunit N-terminal domain"/>
    <property type="match status" value="1"/>
</dbReference>
<evidence type="ECO:0000256" key="1">
    <source>
        <dbReference type="ARBA" id="ARBA00004812"/>
    </source>
</evidence>
<feature type="domain" description="Carbamoyl-phosphate synthase small subunit N-terminal" evidence="14">
    <location>
        <begin position="6"/>
        <end position="136"/>
    </location>
</feature>
<evidence type="ECO:0000313" key="15">
    <source>
        <dbReference type="EMBL" id="ABM94223.1"/>
    </source>
</evidence>
<dbReference type="InterPro" id="IPR035686">
    <property type="entry name" value="CPSase_GATase1"/>
</dbReference>
<dbReference type="PRINTS" id="PR00096">
    <property type="entry name" value="GATASE"/>
</dbReference>
<dbReference type="KEGG" id="mpt:Mpe_A1261"/>
<dbReference type="CDD" id="cd01744">
    <property type="entry name" value="GATase1_CPSase"/>
    <property type="match status" value="1"/>
</dbReference>
<reference evidence="15 16" key="1">
    <citation type="journal article" date="2007" name="J. Bacteriol.">
        <title>Whole-genome analysis of the methyl tert-butyl ether-degrading beta-proteobacterium Methylibium petroleiphilum PM1.</title>
        <authorList>
            <person name="Kane S.R."/>
            <person name="Chakicherla A.Y."/>
            <person name="Chain P.S.G."/>
            <person name="Schmidt R."/>
            <person name="Shin M.W."/>
            <person name="Legler T.C."/>
            <person name="Scow K.M."/>
            <person name="Larimer F.W."/>
            <person name="Lucas S.M."/>
            <person name="Richardson P.M."/>
            <person name="Hristova K.R."/>
        </authorList>
    </citation>
    <scope>NUCLEOTIDE SEQUENCE [LARGE SCALE GENOMIC DNA]</scope>
    <source>
        <strain evidence="16">ATCC BAA-1232 / LMG 22953 / PM1</strain>
    </source>
</reference>
<dbReference type="SUPFAM" id="SSF52317">
    <property type="entry name" value="Class I glutamine amidotransferase-like"/>
    <property type="match status" value="1"/>
</dbReference>
<keyword evidence="6 13" id="KW-0028">Amino-acid biosynthesis</keyword>
<feature type="binding site" evidence="13">
    <location>
        <position position="247"/>
    </location>
    <ligand>
        <name>L-glutamine</name>
        <dbReference type="ChEBI" id="CHEBI:58359"/>
    </ligand>
</feature>
<dbReference type="InterPro" id="IPR036480">
    <property type="entry name" value="CarbP_synth_ssu_N_sf"/>
</dbReference>
<dbReference type="InterPro" id="IPR017926">
    <property type="entry name" value="GATASE"/>
</dbReference>
<feature type="binding site" evidence="13">
    <location>
        <position position="279"/>
    </location>
    <ligand>
        <name>L-glutamine</name>
        <dbReference type="ChEBI" id="CHEBI:58359"/>
    </ligand>
</feature>
<dbReference type="GO" id="GO:0004088">
    <property type="term" value="F:carbamoyl-phosphate synthase (glutamine-hydrolyzing) activity"/>
    <property type="evidence" value="ECO:0007669"/>
    <property type="project" value="UniProtKB-UniRule"/>
</dbReference>
<dbReference type="HAMAP" id="MF_01209">
    <property type="entry name" value="CPSase_S_chain"/>
    <property type="match status" value="1"/>
</dbReference>
<keyword evidence="10 13" id="KW-0665">Pyrimidine biosynthesis</keyword>
<dbReference type="InterPro" id="IPR006274">
    <property type="entry name" value="CarbamoylP_synth_ssu"/>
</dbReference>
<evidence type="ECO:0000313" key="16">
    <source>
        <dbReference type="Proteomes" id="UP000000366"/>
    </source>
</evidence>
<dbReference type="FunFam" id="3.50.30.20:FF:000001">
    <property type="entry name" value="Carbamoyl-phosphate synthase small chain"/>
    <property type="match status" value="1"/>
</dbReference>
<sequence>MLPDLPLALLALADGTVFQGTSIGAAGRTVGEVVFNTALTGYQEILTDPSYCRQIVTLTYPHIGNTGVNEEDVEASKVHAAGLIIKDLPVLDSNFRKTRTLSQYLRDEGTVAIADIDTRKLTRILRTGGAQNGCIVALPRGETFTEALVADAVARARSAQSMAGLDLAKVVSTAMPYGWTETEWSLGTGYGTQAAPKFHVVAYDFGVKRNILRMLASRGCQVTVVPAKTPAAEALLLKPDGIFLSNGPGDPEPCDYAIEATRTLIDTGLPVFGICLGHQIMALASGAKTFKMKFGHHGANHPVKDLDDGRVSITSQNHGFAVDEKSLPATLRPTHVSLFDGTLQGLARTDKPAFCFQGHPEASPGPHDIGYLFDRFIALMEKN</sequence>
<dbReference type="Pfam" id="PF00117">
    <property type="entry name" value="GATase"/>
    <property type="match status" value="1"/>
</dbReference>
<feature type="binding site" evidence="13">
    <location>
        <position position="50"/>
    </location>
    <ligand>
        <name>L-glutamine</name>
        <dbReference type="ChEBI" id="CHEBI:58359"/>
    </ligand>
</feature>
<feature type="region of interest" description="CPSase" evidence="13">
    <location>
        <begin position="1"/>
        <end position="190"/>
    </location>
</feature>
<dbReference type="InterPro" id="IPR050472">
    <property type="entry name" value="Anth_synth/Amidotransfase"/>
</dbReference>
<feature type="active site" evidence="13">
    <location>
        <position position="361"/>
    </location>
</feature>
<dbReference type="EC" id="6.3.5.5" evidence="13"/>
<comment type="catalytic activity">
    <reaction evidence="12 13">
        <text>L-glutamine + H2O = L-glutamate + NH4(+)</text>
        <dbReference type="Rhea" id="RHEA:15889"/>
        <dbReference type="ChEBI" id="CHEBI:15377"/>
        <dbReference type="ChEBI" id="CHEBI:28938"/>
        <dbReference type="ChEBI" id="CHEBI:29985"/>
        <dbReference type="ChEBI" id="CHEBI:58359"/>
    </reaction>
</comment>
<feature type="binding site" evidence="13">
    <location>
        <position position="320"/>
    </location>
    <ligand>
        <name>L-glutamine</name>
        <dbReference type="ChEBI" id="CHEBI:58359"/>
    </ligand>
</feature>
<feature type="active site" evidence="13">
    <location>
        <position position="359"/>
    </location>
</feature>
<dbReference type="GO" id="GO:0006541">
    <property type="term" value="P:glutamine metabolic process"/>
    <property type="evidence" value="ECO:0007669"/>
    <property type="project" value="InterPro"/>
</dbReference>
<evidence type="ECO:0000256" key="11">
    <source>
        <dbReference type="ARBA" id="ARBA00048816"/>
    </source>
</evidence>
<keyword evidence="5 13" id="KW-0436">Ligase</keyword>
<dbReference type="InterPro" id="IPR002474">
    <property type="entry name" value="CarbamoylP_synth_ssu_N"/>
</dbReference>
<dbReference type="EMBL" id="CP000555">
    <property type="protein sequence ID" value="ABM94223.1"/>
    <property type="molecule type" value="Genomic_DNA"/>
</dbReference>
<proteinExistence type="inferred from homology"/>
<comment type="function">
    <text evidence="13">Small subunit of the glutamine-dependent carbamoyl phosphate synthetase (CPSase). CPSase catalyzes the formation of carbamoyl phosphate from the ammonia moiety of glutamine, carbonate, and phosphate donated by ATP, constituting the first step of 2 biosynthetic pathways, one leading to arginine and/or urea and the other to pyrimidine nucleotides. The small subunit (glutamine amidotransferase) binds and cleaves glutamine to supply the large subunit with the substrate ammonia.</text>
</comment>
<gene>
    <name evidence="13" type="primary">carA</name>
    <name evidence="15" type="ordered locus">Mpe_A1261</name>
</gene>
<feature type="binding site" evidence="13">
    <location>
        <position position="249"/>
    </location>
    <ligand>
        <name>L-glutamine</name>
        <dbReference type="ChEBI" id="CHEBI:58359"/>
    </ligand>
</feature>
<dbReference type="UniPathway" id="UPA00068">
    <property type="reaction ID" value="UER00171"/>
</dbReference>
<dbReference type="PRINTS" id="PR00099">
    <property type="entry name" value="CPSGATASE"/>
</dbReference>
<dbReference type="GO" id="GO:0005524">
    <property type="term" value="F:ATP binding"/>
    <property type="evidence" value="ECO:0007669"/>
    <property type="project" value="UniProtKB-UniRule"/>
</dbReference>
<dbReference type="PROSITE" id="PS51273">
    <property type="entry name" value="GATASE_TYPE_1"/>
    <property type="match status" value="1"/>
</dbReference>
<feature type="binding site" evidence="13">
    <location>
        <position position="317"/>
    </location>
    <ligand>
        <name>L-glutamine</name>
        <dbReference type="ChEBI" id="CHEBI:58359"/>
    </ligand>
</feature>
<dbReference type="PANTHER" id="PTHR43418:SF7">
    <property type="entry name" value="CARBAMOYL-PHOSPHATE SYNTHASE SMALL CHAIN"/>
    <property type="match status" value="1"/>
</dbReference>
<dbReference type="NCBIfam" id="TIGR01368">
    <property type="entry name" value="CPSaseIIsmall"/>
    <property type="match status" value="1"/>
</dbReference>
<keyword evidence="9 13" id="KW-0315">Glutamine amidotransferase</keyword>
<accession>A2SF84</accession>
<evidence type="ECO:0000256" key="3">
    <source>
        <dbReference type="ARBA" id="ARBA00007800"/>
    </source>
</evidence>
<evidence type="ECO:0000256" key="10">
    <source>
        <dbReference type="ARBA" id="ARBA00022975"/>
    </source>
</evidence>
<keyword evidence="4 13" id="KW-0055">Arginine biosynthesis</keyword>
<dbReference type="FunFam" id="3.40.50.880:FF:000011">
    <property type="entry name" value="Carbamoyl-phosphate synthase small chain"/>
    <property type="match status" value="1"/>
</dbReference>
<dbReference type="eggNOG" id="COG0505">
    <property type="taxonomic scope" value="Bacteria"/>
</dbReference>
<dbReference type="SMART" id="SM01097">
    <property type="entry name" value="CPSase_sm_chain"/>
    <property type="match status" value="1"/>
</dbReference>
<dbReference type="STRING" id="420662.Mpe_A1261"/>
<evidence type="ECO:0000256" key="8">
    <source>
        <dbReference type="ARBA" id="ARBA00022840"/>
    </source>
</evidence>
<dbReference type="AlphaFoldDB" id="A2SF84"/>
<dbReference type="NCBIfam" id="NF009475">
    <property type="entry name" value="PRK12838.1"/>
    <property type="match status" value="1"/>
</dbReference>
<dbReference type="RefSeq" id="WP_011828860.1">
    <property type="nucleotide sequence ID" value="NC_008825.1"/>
</dbReference>
<evidence type="ECO:0000256" key="4">
    <source>
        <dbReference type="ARBA" id="ARBA00022571"/>
    </source>
</evidence>
<evidence type="ECO:0000259" key="14">
    <source>
        <dbReference type="SMART" id="SM01097"/>
    </source>
</evidence>
<evidence type="ECO:0000256" key="13">
    <source>
        <dbReference type="HAMAP-Rule" id="MF_01209"/>
    </source>
</evidence>
<dbReference type="GO" id="GO:0004359">
    <property type="term" value="F:glutaminase activity"/>
    <property type="evidence" value="ECO:0007669"/>
    <property type="project" value="RHEA"/>
</dbReference>
<comment type="subunit">
    <text evidence="13">Composed of two chains; the small (or glutamine) chain promotes the hydrolysis of glutamine to ammonia, which is used by the large (or ammonia) chain to synthesize carbamoyl phosphate. Tetramer of heterodimers (alpha,beta)4.</text>
</comment>
<dbReference type="Pfam" id="PF00988">
    <property type="entry name" value="CPSase_sm_chain"/>
    <property type="match status" value="1"/>
</dbReference>